<evidence type="ECO:0000313" key="2">
    <source>
        <dbReference type="EMBL" id="PIR76272.1"/>
    </source>
</evidence>
<dbReference type="Proteomes" id="UP000231530">
    <property type="component" value="Unassembled WGS sequence"/>
</dbReference>
<proteinExistence type="predicted"/>
<evidence type="ECO:0000313" key="3">
    <source>
        <dbReference type="Proteomes" id="UP000231530"/>
    </source>
</evidence>
<dbReference type="AlphaFoldDB" id="A0A2H0TVU9"/>
<evidence type="ECO:0000256" key="1">
    <source>
        <dbReference type="SAM" id="MobiDB-lite"/>
    </source>
</evidence>
<organism evidence="2 3">
    <name type="scientific">Candidatus Magasanikbacteria bacterium CG10_big_fil_rev_8_21_14_0_10_42_10</name>
    <dbReference type="NCBI Taxonomy" id="1974649"/>
    <lineage>
        <taxon>Bacteria</taxon>
        <taxon>Candidatus Magasanikiibacteriota</taxon>
    </lineage>
</organism>
<name>A0A2H0TVU9_9BACT</name>
<reference evidence="3" key="1">
    <citation type="submission" date="2017-09" db="EMBL/GenBank/DDBJ databases">
        <title>Depth-based differentiation of microbial function through sediment-hosted aquifers and enrichment of novel symbionts in the deep terrestrial subsurface.</title>
        <authorList>
            <person name="Probst A.J."/>
            <person name="Ladd B."/>
            <person name="Jarett J.K."/>
            <person name="Geller-Mcgrath D.E."/>
            <person name="Sieber C.M.K."/>
            <person name="Emerson J.B."/>
            <person name="Anantharaman K."/>
            <person name="Thomas B.C."/>
            <person name="Malmstrom R."/>
            <person name="Stieglmeier M."/>
            <person name="Klingl A."/>
            <person name="Woyke T."/>
            <person name="Ryan C.M."/>
            <person name="Banfield J.F."/>
        </authorList>
    </citation>
    <scope>NUCLEOTIDE SEQUENCE [LARGE SCALE GENOMIC DNA]</scope>
</reference>
<dbReference type="EMBL" id="PFBY01000035">
    <property type="protein sequence ID" value="PIR76272.1"/>
    <property type="molecule type" value="Genomic_DNA"/>
</dbReference>
<protein>
    <submittedName>
        <fullName evidence="2">Uncharacterized protein</fullName>
    </submittedName>
</protein>
<gene>
    <name evidence="2" type="ORF">COU32_02975</name>
</gene>
<feature type="region of interest" description="Disordered" evidence="1">
    <location>
        <begin position="79"/>
        <end position="99"/>
    </location>
</feature>
<accession>A0A2H0TVU9</accession>
<sequence length="117" mass="12677">MNRSDRHPLGENLDELTTVKKEITGLGVPTLEGGAQAMDDLSRESTILKKEGIGMGPLPGAGARAEIAKVQEEIAGLGVPTLEEDMSANEDTMSTEEPALSKLPEKPWYKRFWKKAA</sequence>
<comment type="caution">
    <text evidence="2">The sequence shown here is derived from an EMBL/GenBank/DDBJ whole genome shotgun (WGS) entry which is preliminary data.</text>
</comment>